<accession>A0A564YNS3</accession>
<evidence type="ECO:0000313" key="3">
    <source>
        <dbReference type="Proteomes" id="UP000321570"/>
    </source>
</evidence>
<keyword evidence="1" id="KW-0472">Membrane</keyword>
<sequence length="69" mass="7961">NGFSSFSSHSIFSLPVFVVVPLTRTLFSLRTKSALTNYSGLYHQSESWPASEIRSLAFKRFKNEIQFHY</sequence>
<name>A0A564YNS3_HYMDI</name>
<dbReference type="AlphaFoldDB" id="A0A564YNS3"/>
<reference evidence="2 3" key="1">
    <citation type="submission" date="2019-07" db="EMBL/GenBank/DDBJ databases">
        <authorList>
            <person name="Jastrzebski P J."/>
            <person name="Paukszto L."/>
            <person name="Jastrzebski P J."/>
        </authorList>
    </citation>
    <scope>NUCLEOTIDE SEQUENCE [LARGE SCALE GENOMIC DNA]</scope>
    <source>
        <strain evidence="2 3">WMS-il1</strain>
    </source>
</reference>
<evidence type="ECO:0000313" key="2">
    <source>
        <dbReference type="EMBL" id="VUZ48358.1"/>
    </source>
</evidence>
<evidence type="ECO:0000256" key="1">
    <source>
        <dbReference type="SAM" id="Phobius"/>
    </source>
</evidence>
<proteinExistence type="predicted"/>
<gene>
    <name evidence="2" type="ORF">WMSIL1_LOCUS7680</name>
</gene>
<feature type="non-terminal residue" evidence="2">
    <location>
        <position position="1"/>
    </location>
</feature>
<dbReference type="EMBL" id="CABIJS010000288">
    <property type="protein sequence ID" value="VUZ48358.1"/>
    <property type="molecule type" value="Genomic_DNA"/>
</dbReference>
<keyword evidence="1" id="KW-1133">Transmembrane helix</keyword>
<organism evidence="2 3">
    <name type="scientific">Hymenolepis diminuta</name>
    <name type="common">Rat tapeworm</name>
    <dbReference type="NCBI Taxonomy" id="6216"/>
    <lineage>
        <taxon>Eukaryota</taxon>
        <taxon>Metazoa</taxon>
        <taxon>Spiralia</taxon>
        <taxon>Lophotrochozoa</taxon>
        <taxon>Platyhelminthes</taxon>
        <taxon>Cestoda</taxon>
        <taxon>Eucestoda</taxon>
        <taxon>Cyclophyllidea</taxon>
        <taxon>Hymenolepididae</taxon>
        <taxon>Hymenolepis</taxon>
    </lineage>
</organism>
<dbReference type="Proteomes" id="UP000321570">
    <property type="component" value="Unassembled WGS sequence"/>
</dbReference>
<keyword evidence="3" id="KW-1185">Reference proteome</keyword>
<protein>
    <submittedName>
        <fullName evidence="2">Uncharacterized protein</fullName>
    </submittedName>
</protein>
<keyword evidence="1" id="KW-0812">Transmembrane</keyword>
<feature type="transmembrane region" description="Helical" evidence="1">
    <location>
        <begin position="6"/>
        <end position="27"/>
    </location>
</feature>